<dbReference type="EMBL" id="JACBZO010000001">
    <property type="protein sequence ID" value="NYI40918.1"/>
    <property type="molecule type" value="Genomic_DNA"/>
</dbReference>
<protein>
    <submittedName>
        <fullName evidence="2">Adenosine deaminase</fullName>
    </submittedName>
</protein>
<feature type="region of interest" description="Disordered" evidence="1">
    <location>
        <begin position="38"/>
        <end position="57"/>
    </location>
</feature>
<dbReference type="Gene3D" id="3.20.20.140">
    <property type="entry name" value="Metal-dependent hydrolases"/>
    <property type="match status" value="1"/>
</dbReference>
<accession>A0A7Z0CJH8</accession>
<evidence type="ECO:0000313" key="3">
    <source>
        <dbReference type="Proteomes" id="UP000547973"/>
    </source>
</evidence>
<sequence>MDSLDYLRLLPKTELHCHFVSTMSAARLIALAEREGVALPPTSSPPVRTLSGSPTTG</sequence>
<dbReference type="Proteomes" id="UP000547973">
    <property type="component" value="Unassembled WGS sequence"/>
</dbReference>
<dbReference type="RefSeq" id="WP_238579461.1">
    <property type="nucleotide sequence ID" value="NZ_BBRC01000014.1"/>
</dbReference>
<name>A0A7Z0CJH8_9MICO</name>
<evidence type="ECO:0000313" key="2">
    <source>
        <dbReference type="EMBL" id="NYI40918.1"/>
    </source>
</evidence>
<comment type="caution">
    <text evidence="2">The sequence shown here is derived from an EMBL/GenBank/DDBJ whole genome shotgun (WGS) entry which is preliminary data.</text>
</comment>
<organism evidence="2 3">
    <name type="scientific">Demequina lutea</name>
    <dbReference type="NCBI Taxonomy" id="431489"/>
    <lineage>
        <taxon>Bacteria</taxon>
        <taxon>Bacillati</taxon>
        <taxon>Actinomycetota</taxon>
        <taxon>Actinomycetes</taxon>
        <taxon>Micrococcales</taxon>
        <taxon>Demequinaceae</taxon>
        <taxon>Demequina</taxon>
    </lineage>
</organism>
<evidence type="ECO:0000256" key="1">
    <source>
        <dbReference type="SAM" id="MobiDB-lite"/>
    </source>
</evidence>
<dbReference type="AlphaFoldDB" id="A0A7Z0CJH8"/>
<keyword evidence="3" id="KW-1185">Reference proteome</keyword>
<reference evidence="2 3" key="1">
    <citation type="submission" date="2020-07" db="EMBL/GenBank/DDBJ databases">
        <title>Sequencing the genomes of 1000 actinobacteria strains.</title>
        <authorList>
            <person name="Klenk H.-P."/>
        </authorList>
    </citation>
    <scope>NUCLEOTIDE SEQUENCE [LARGE SCALE GENOMIC DNA]</scope>
    <source>
        <strain evidence="2 3">DSM 19970</strain>
    </source>
</reference>
<gene>
    <name evidence="2" type="ORF">BKA03_001037</name>
</gene>
<proteinExistence type="predicted"/>